<dbReference type="GO" id="GO:0043190">
    <property type="term" value="C:ATP-binding cassette (ABC) transporter complex"/>
    <property type="evidence" value="ECO:0007669"/>
    <property type="project" value="InterPro"/>
</dbReference>
<dbReference type="InterPro" id="IPR000412">
    <property type="entry name" value="ABC_2_transport"/>
</dbReference>
<evidence type="ECO:0000256" key="4">
    <source>
        <dbReference type="ARBA" id="ARBA00022692"/>
    </source>
</evidence>
<evidence type="ECO:0000256" key="1">
    <source>
        <dbReference type="ARBA" id="ARBA00004651"/>
    </source>
</evidence>
<feature type="transmembrane region" description="Helical" evidence="7">
    <location>
        <begin position="190"/>
        <end position="213"/>
    </location>
</feature>
<dbReference type="Pfam" id="PF12698">
    <property type="entry name" value="ABC2_membrane_3"/>
    <property type="match status" value="1"/>
</dbReference>
<feature type="transmembrane region" description="Helical" evidence="7">
    <location>
        <begin position="267"/>
        <end position="287"/>
    </location>
</feature>
<evidence type="ECO:0000259" key="8">
    <source>
        <dbReference type="Pfam" id="PF12698"/>
    </source>
</evidence>
<keyword evidence="4 7" id="KW-0812">Transmembrane</keyword>
<keyword evidence="6 7" id="KW-0472">Membrane</keyword>
<evidence type="ECO:0000313" key="10">
    <source>
        <dbReference type="Proteomes" id="UP000659047"/>
    </source>
</evidence>
<feature type="transmembrane region" description="Helical" evidence="7">
    <location>
        <begin position="351"/>
        <end position="369"/>
    </location>
</feature>
<evidence type="ECO:0000313" key="9">
    <source>
        <dbReference type="EMBL" id="MBK4714847.1"/>
    </source>
</evidence>
<keyword evidence="3" id="KW-1003">Cell membrane</keyword>
<name>A0A8K0V0W6_9ENTR</name>
<keyword evidence="5 7" id="KW-1133">Transmembrane helix</keyword>
<protein>
    <submittedName>
        <fullName evidence="9">ABC transporter permease</fullName>
    </submittedName>
</protein>
<feature type="domain" description="ABC-2 type transporter transmembrane" evidence="8">
    <location>
        <begin position="35"/>
        <end position="366"/>
    </location>
</feature>
<dbReference type="InterPro" id="IPR051449">
    <property type="entry name" value="ABC-2_transporter_component"/>
</dbReference>
<feature type="transmembrane region" description="Helical" evidence="7">
    <location>
        <begin position="294"/>
        <end position="313"/>
    </location>
</feature>
<keyword evidence="10" id="KW-1185">Reference proteome</keyword>
<evidence type="ECO:0000256" key="2">
    <source>
        <dbReference type="ARBA" id="ARBA00007783"/>
    </source>
</evidence>
<dbReference type="RefSeq" id="WP_238713080.1">
    <property type="nucleotide sequence ID" value="NZ_JAEPBH010000011.1"/>
</dbReference>
<dbReference type="PANTHER" id="PTHR30294:SF47">
    <property type="entry name" value="INNER MEMBRANE TRANSPORT PERMEASE YHHJ"/>
    <property type="match status" value="1"/>
</dbReference>
<gene>
    <name evidence="9" type="ORF">JJB97_05775</name>
</gene>
<dbReference type="EMBL" id="JAEPBH010000011">
    <property type="protein sequence ID" value="MBK4714847.1"/>
    <property type="molecule type" value="Genomic_DNA"/>
</dbReference>
<feature type="transmembrane region" description="Helical" evidence="7">
    <location>
        <begin position="29"/>
        <end position="49"/>
    </location>
</feature>
<dbReference type="Proteomes" id="UP000659047">
    <property type="component" value="Unassembled WGS sequence"/>
</dbReference>
<dbReference type="PRINTS" id="PR00164">
    <property type="entry name" value="ABC2TRNSPORT"/>
</dbReference>
<sequence length="384" mass="42097">MAMEGLRTGWRCFSLAFRREVHTAFRKPIIHWLGWCFPLLLFGIIGSNFSEGTLLELPVAVVDNDNSPLSHQLVRKLDAGSHAQLFAATGGLAEAKERLSSAQIYGIVYIPLDFAADALAGRQPQVTFYYNALFYGAGLYSTQDFSALMAELNSSYRSIVAARTGKTVPALALATLSYDSLFNASGSYVYYQQFAATIHLLQLFVVTCMIYVLARSKPLIYSSSFSLSLLGKIAPYTLCYTVLLMVELALLVWIFDARVVGNPIYMLLVGFFYVMAAQSIGLLLFTFTGSAITAYTLMGILVGIALTFSGTVFPTLSMPPVAQLISNIEPLTHALSAMFDIFLRQVPGKPVISVCAILLMYPLAAALLVRKRLPARLRKQEVVA</sequence>
<dbReference type="AlphaFoldDB" id="A0A8K0V0W6"/>
<comment type="subcellular location">
    <subcellularLocation>
        <location evidence="1">Cell membrane</location>
        <topology evidence="1">Multi-pass membrane protein</topology>
    </subcellularLocation>
</comment>
<evidence type="ECO:0000256" key="3">
    <source>
        <dbReference type="ARBA" id="ARBA00022475"/>
    </source>
</evidence>
<comment type="caution">
    <text evidence="9">The sequence shown here is derived from an EMBL/GenBank/DDBJ whole genome shotgun (WGS) entry which is preliminary data.</text>
</comment>
<dbReference type="Gene3D" id="3.40.1710.10">
    <property type="entry name" value="abc type-2 transporter like domain"/>
    <property type="match status" value="1"/>
</dbReference>
<proteinExistence type="inferred from homology"/>
<evidence type="ECO:0000256" key="6">
    <source>
        <dbReference type="ARBA" id="ARBA00023136"/>
    </source>
</evidence>
<evidence type="ECO:0000256" key="5">
    <source>
        <dbReference type="ARBA" id="ARBA00022989"/>
    </source>
</evidence>
<evidence type="ECO:0000256" key="7">
    <source>
        <dbReference type="SAM" id="Phobius"/>
    </source>
</evidence>
<reference evidence="9" key="1">
    <citation type="submission" date="2021-01" db="EMBL/GenBank/DDBJ databases">
        <title>Intestinitalea alba gen. nov., sp. nov., a novel genus of the family Enterobacteriaceae, isolated from the gut of the plastic-eating mealworm Tenebrio molitor L.</title>
        <authorList>
            <person name="Yang Y."/>
        </authorList>
    </citation>
    <scope>NUCLEOTIDE SEQUENCE</scope>
    <source>
        <strain evidence="9">BIT-L3</strain>
    </source>
</reference>
<organism evidence="9 10">
    <name type="scientific">Tenebrionibacter intestinalis</name>
    <dbReference type="NCBI Taxonomy" id="2799638"/>
    <lineage>
        <taxon>Bacteria</taxon>
        <taxon>Pseudomonadati</taxon>
        <taxon>Pseudomonadota</taxon>
        <taxon>Gammaproteobacteria</taxon>
        <taxon>Enterobacterales</taxon>
        <taxon>Enterobacteriaceae</taxon>
        <taxon>Tenebrionibacter/Tenebrionicola group</taxon>
        <taxon>Tenebrionibacter</taxon>
    </lineage>
</organism>
<accession>A0A8K0V0W6</accession>
<feature type="transmembrane region" description="Helical" evidence="7">
    <location>
        <begin position="233"/>
        <end position="255"/>
    </location>
</feature>
<dbReference type="PANTHER" id="PTHR30294">
    <property type="entry name" value="MEMBRANE COMPONENT OF ABC TRANSPORTER YHHJ-RELATED"/>
    <property type="match status" value="1"/>
</dbReference>
<dbReference type="GO" id="GO:0140359">
    <property type="term" value="F:ABC-type transporter activity"/>
    <property type="evidence" value="ECO:0007669"/>
    <property type="project" value="InterPro"/>
</dbReference>
<comment type="similarity">
    <text evidence="2">Belongs to the ABC-2 integral membrane protein family.</text>
</comment>
<dbReference type="InterPro" id="IPR013525">
    <property type="entry name" value="ABC2_TM"/>
</dbReference>